<evidence type="ECO:0000256" key="1">
    <source>
        <dbReference type="PROSITE-ProRule" id="PRU00175"/>
    </source>
</evidence>
<dbReference type="InterPro" id="IPR046934">
    <property type="entry name" value="PIR2-like"/>
</dbReference>
<proteinExistence type="predicted"/>
<name>A0ABQ4ZSU8_9ASTR</name>
<dbReference type="Pfam" id="PF13920">
    <property type="entry name" value="zf-C3HC4_3"/>
    <property type="match status" value="1"/>
</dbReference>
<feature type="compositionally biased region" description="Polar residues" evidence="3">
    <location>
        <begin position="256"/>
        <end position="265"/>
    </location>
</feature>
<feature type="domain" description="RING-type" evidence="4">
    <location>
        <begin position="573"/>
        <end position="613"/>
    </location>
</feature>
<dbReference type="PANTHER" id="PTHR46405">
    <property type="entry name" value="OS05G0141500 PROTEIN"/>
    <property type="match status" value="1"/>
</dbReference>
<feature type="coiled-coil region" evidence="2">
    <location>
        <begin position="350"/>
        <end position="423"/>
    </location>
</feature>
<dbReference type="InterPro" id="IPR013083">
    <property type="entry name" value="Znf_RING/FYVE/PHD"/>
</dbReference>
<feature type="region of interest" description="Disordered" evidence="3">
    <location>
        <begin position="256"/>
        <end position="279"/>
    </location>
</feature>
<evidence type="ECO:0000256" key="3">
    <source>
        <dbReference type="SAM" id="MobiDB-lite"/>
    </source>
</evidence>
<feature type="coiled-coil region" evidence="2">
    <location>
        <begin position="458"/>
        <end position="535"/>
    </location>
</feature>
<comment type="caution">
    <text evidence="5">The sequence shown here is derived from an EMBL/GenBank/DDBJ whole genome shotgun (WGS) entry which is preliminary data.</text>
</comment>
<dbReference type="InterPro" id="IPR046527">
    <property type="entry name" value="PIR2-like_helical"/>
</dbReference>
<feature type="compositionally biased region" description="Basic and acidic residues" evidence="3">
    <location>
        <begin position="177"/>
        <end position="195"/>
    </location>
</feature>
<keyword evidence="2" id="KW-0175">Coiled coil</keyword>
<organism evidence="5 6">
    <name type="scientific">Tanacetum coccineum</name>
    <dbReference type="NCBI Taxonomy" id="301880"/>
    <lineage>
        <taxon>Eukaryota</taxon>
        <taxon>Viridiplantae</taxon>
        <taxon>Streptophyta</taxon>
        <taxon>Embryophyta</taxon>
        <taxon>Tracheophyta</taxon>
        <taxon>Spermatophyta</taxon>
        <taxon>Magnoliopsida</taxon>
        <taxon>eudicotyledons</taxon>
        <taxon>Gunneridae</taxon>
        <taxon>Pentapetalae</taxon>
        <taxon>asterids</taxon>
        <taxon>campanulids</taxon>
        <taxon>Asterales</taxon>
        <taxon>Asteraceae</taxon>
        <taxon>Asteroideae</taxon>
        <taxon>Anthemideae</taxon>
        <taxon>Anthemidinae</taxon>
        <taxon>Tanacetum</taxon>
    </lineage>
</organism>
<evidence type="ECO:0000259" key="4">
    <source>
        <dbReference type="PROSITE" id="PS50089"/>
    </source>
</evidence>
<dbReference type="CDD" id="cd23128">
    <property type="entry name" value="RING-HC_MIP1-like"/>
    <property type="match status" value="1"/>
</dbReference>
<gene>
    <name evidence="5" type="ORF">Tco_0799973</name>
</gene>
<dbReference type="Proteomes" id="UP001151760">
    <property type="component" value="Unassembled WGS sequence"/>
</dbReference>
<keyword evidence="1" id="KW-0479">Metal-binding</keyword>
<reference evidence="5" key="2">
    <citation type="submission" date="2022-01" db="EMBL/GenBank/DDBJ databases">
        <authorList>
            <person name="Yamashiro T."/>
            <person name="Shiraishi A."/>
            <person name="Satake H."/>
            <person name="Nakayama K."/>
        </authorList>
    </citation>
    <scope>NUCLEOTIDE SEQUENCE</scope>
</reference>
<dbReference type="PANTHER" id="PTHR46405:SF6">
    <property type="entry name" value="ZINC FINGER, RING_FYVE_PHD-TYPE-RELATED"/>
    <property type="match status" value="1"/>
</dbReference>
<feature type="region of interest" description="Disordered" evidence="3">
    <location>
        <begin position="162"/>
        <end position="195"/>
    </location>
</feature>
<reference evidence="5" key="1">
    <citation type="journal article" date="2022" name="Int. J. Mol. Sci.">
        <title>Draft Genome of Tanacetum Coccineum: Genomic Comparison of Closely Related Tanacetum-Family Plants.</title>
        <authorList>
            <person name="Yamashiro T."/>
            <person name="Shiraishi A."/>
            <person name="Nakayama K."/>
            <person name="Satake H."/>
        </authorList>
    </citation>
    <scope>NUCLEOTIDE SEQUENCE</scope>
</reference>
<dbReference type="EMBL" id="BQNB010011623">
    <property type="protein sequence ID" value="GJS93005.1"/>
    <property type="molecule type" value="Genomic_DNA"/>
</dbReference>
<dbReference type="SUPFAM" id="SSF57850">
    <property type="entry name" value="RING/U-box"/>
    <property type="match status" value="1"/>
</dbReference>
<keyword evidence="1" id="KW-0862">Zinc</keyword>
<sequence length="627" mass="71052">MAKMKSNLDLPKDDMESLAHDSGWDSTSVSDLAKLLSDCLHTCVDTAIKQIVANGYSKEVAEQTVLKCGPFYGVKDFVSLITDVALDYLKKEVRHDATWYEFEDLNRLVEFMMLEMVTMLRDIKPSLSVREAMWTLLICDLNIIDASQAELDPQKFSIGGLKSGQGAGPSAEPESLLEPKTEAEPKTVPEHDSKSAGKKVDEKCQCCTKCCTGHKKAVRFERNYSGRMSKKALKANLTSWKKLNLSIEKVQSACESSSSVNNKNPTLPLKETNSEPVPQEPLKTTEYYLSGIPFDEAKGEHVAQDDKDELILTAVRQVQSLQKELKDWDDWANVKVMQVAKRLSYDRPELTKLKAEKAEDERLMKKLSETTAALNTYSSQLQLSSQSIVRLEYENSVLKQEREKAENKNLNEAQRLKEALLKEQEAMRKCELFGPEKIELEEELRSLKREVGPKQHDLEKAKGLLTETEIRLAKEKKETAKFRAQAESIKTEREHLEALAKAEEQITAEKAENEQKKYECEIKRIQSEIAAIKLEAETKKIAAMRKEMSWQPAEQTSSRSEVKHGSNKKDRECVMCLTEEMTVVFVPCGHQVLCAECNVLHEKNGMKDCPSCRTQIQKRITARFAKS</sequence>
<protein>
    <submittedName>
        <fullName evidence="5">E3 ubiquitin-protein ligase RF298</fullName>
    </submittedName>
</protein>
<dbReference type="Gene3D" id="3.30.40.10">
    <property type="entry name" value="Zinc/RING finger domain, C3HC4 (zinc finger)"/>
    <property type="match status" value="1"/>
</dbReference>
<dbReference type="Pfam" id="PF20235">
    <property type="entry name" value="PIR2-like_helical"/>
    <property type="match status" value="1"/>
</dbReference>
<keyword evidence="1" id="KW-0863">Zinc-finger</keyword>
<evidence type="ECO:0000256" key="2">
    <source>
        <dbReference type="SAM" id="Coils"/>
    </source>
</evidence>
<dbReference type="PROSITE" id="PS50089">
    <property type="entry name" value="ZF_RING_2"/>
    <property type="match status" value="1"/>
</dbReference>
<accession>A0ABQ4ZSU8</accession>
<evidence type="ECO:0000313" key="6">
    <source>
        <dbReference type="Proteomes" id="UP001151760"/>
    </source>
</evidence>
<evidence type="ECO:0000313" key="5">
    <source>
        <dbReference type="EMBL" id="GJS93005.1"/>
    </source>
</evidence>
<dbReference type="InterPro" id="IPR001841">
    <property type="entry name" value="Znf_RING"/>
</dbReference>
<keyword evidence="6" id="KW-1185">Reference proteome</keyword>